<dbReference type="OrthoDB" id="3558301at2759"/>
<protein>
    <submittedName>
        <fullName evidence="2">Uncharacterized protein</fullName>
    </submittedName>
</protein>
<evidence type="ECO:0000313" key="3">
    <source>
        <dbReference type="Proteomes" id="UP000664132"/>
    </source>
</evidence>
<proteinExistence type="predicted"/>
<feature type="compositionally biased region" description="Low complexity" evidence="1">
    <location>
        <begin position="228"/>
        <end position="248"/>
    </location>
</feature>
<accession>A0A8H7W386</accession>
<dbReference type="AlphaFoldDB" id="A0A8H7W386"/>
<feature type="compositionally biased region" description="Low complexity" evidence="1">
    <location>
        <begin position="84"/>
        <end position="93"/>
    </location>
</feature>
<dbReference type="Proteomes" id="UP000664132">
    <property type="component" value="Unassembled WGS sequence"/>
</dbReference>
<comment type="caution">
    <text evidence="2">The sequence shown here is derived from an EMBL/GenBank/DDBJ whole genome shotgun (WGS) entry which is preliminary data.</text>
</comment>
<name>A0A8H7W386_9HELO</name>
<feature type="compositionally biased region" description="Pro residues" evidence="1">
    <location>
        <begin position="37"/>
        <end position="46"/>
    </location>
</feature>
<dbReference type="EMBL" id="JAFJYH010000219">
    <property type="protein sequence ID" value="KAG4415540.1"/>
    <property type="molecule type" value="Genomic_DNA"/>
</dbReference>
<feature type="compositionally biased region" description="Low complexity" evidence="1">
    <location>
        <begin position="62"/>
        <end position="74"/>
    </location>
</feature>
<sequence length="365" mass="39263">MTGMRYNAAGPPLVNNVFGQTQFNNAFEQPPFNNPFGQPPAPPPQPRDFQNLADALGFYDGPAQPAQPAQAPPQSSNLFRFFDPPSGNAAFNFAPPPTPPPPSRTQQQHNRWDTLQNDADAGPSNIDFDNIPGAENDGDQNEFIAKINEDYPLSLSNSNNVPPDINVGMNITATFGNQGNASVQAQAQAQEQVDRRLEELRIASQSWATVEPALPATGSGSGSGSHGYFGDSSADAGLGQNQNQPTTGQGAGQGGLPELNADFFETDYSGDSSGGQDLDPRQFEELDLENMDFTAMLEDRSTPVLDAAGNLIMGPPPDPRIETEFQEGLDRLRSHQHPTPASHPSNLAVHKDLLREARAQHKDQV</sequence>
<gene>
    <name evidence="2" type="ORF">IFR04_011352</name>
</gene>
<reference evidence="2" key="1">
    <citation type="submission" date="2021-02" db="EMBL/GenBank/DDBJ databases">
        <title>Genome sequence Cadophora malorum strain M34.</title>
        <authorList>
            <person name="Stefanovic E."/>
            <person name="Vu D."/>
            <person name="Scully C."/>
            <person name="Dijksterhuis J."/>
            <person name="Roader J."/>
            <person name="Houbraken J."/>
        </authorList>
    </citation>
    <scope>NUCLEOTIDE SEQUENCE</scope>
    <source>
        <strain evidence="2">M34</strain>
    </source>
</reference>
<feature type="compositionally biased region" description="Pro residues" evidence="1">
    <location>
        <begin position="94"/>
        <end position="103"/>
    </location>
</feature>
<feature type="region of interest" description="Disordered" evidence="1">
    <location>
        <begin position="212"/>
        <end position="277"/>
    </location>
</feature>
<feature type="region of interest" description="Disordered" evidence="1">
    <location>
        <begin position="24"/>
        <end position="110"/>
    </location>
</feature>
<feature type="compositionally biased region" description="Low complexity" evidence="1">
    <location>
        <begin position="27"/>
        <end position="36"/>
    </location>
</feature>
<keyword evidence="3" id="KW-1185">Reference proteome</keyword>
<evidence type="ECO:0000256" key="1">
    <source>
        <dbReference type="SAM" id="MobiDB-lite"/>
    </source>
</evidence>
<evidence type="ECO:0000313" key="2">
    <source>
        <dbReference type="EMBL" id="KAG4415540.1"/>
    </source>
</evidence>
<organism evidence="2 3">
    <name type="scientific">Cadophora malorum</name>
    <dbReference type="NCBI Taxonomy" id="108018"/>
    <lineage>
        <taxon>Eukaryota</taxon>
        <taxon>Fungi</taxon>
        <taxon>Dikarya</taxon>
        <taxon>Ascomycota</taxon>
        <taxon>Pezizomycotina</taxon>
        <taxon>Leotiomycetes</taxon>
        <taxon>Helotiales</taxon>
        <taxon>Ploettnerulaceae</taxon>
        <taxon>Cadophora</taxon>
    </lineage>
</organism>